<feature type="domain" description="HTH araC/xylS-type" evidence="4">
    <location>
        <begin position="240"/>
        <end position="337"/>
    </location>
</feature>
<gene>
    <name evidence="5" type="ORF">C7444_103274</name>
</gene>
<dbReference type="InterPro" id="IPR018060">
    <property type="entry name" value="HTH_AraC"/>
</dbReference>
<dbReference type="PANTHER" id="PTHR46796">
    <property type="entry name" value="HTH-TYPE TRANSCRIPTIONAL ACTIVATOR RHAS-RELATED"/>
    <property type="match status" value="1"/>
</dbReference>
<keyword evidence="1" id="KW-0805">Transcription regulation</keyword>
<dbReference type="Proteomes" id="UP000247811">
    <property type="component" value="Unassembled WGS sequence"/>
</dbReference>
<dbReference type="GO" id="GO:0003700">
    <property type="term" value="F:DNA-binding transcription factor activity"/>
    <property type="evidence" value="ECO:0007669"/>
    <property type="project" value="InterPro"/>
</dbReference>
<evidence type="ECO:0000259" key="4">
    <source>
        <dbReference type="PROSITE" id="PS01124"/>
    </source>
</evidence>
<comment type="caution">
    <text evidence="5">The sequence shown here is derived from an EMBL/GenBank/DDBJ whole genome shotgun (WGS) entry which is preliminary data.</text>
</comment>
<organism evidence="5 6">
    <name type="scientific">Sphaerotilus hippei</name>
    <dbReference type="NCBI Taxonomy" id="744406"/>
    <lineage>
        <taxon>Bacteria</taxon>
        <taxon>Pseudomonadati</taxon>
        <taxon>Pseudomonadota</taxon>
        <taxon>Betaproteobacteria</taxon>
        <taxon>Burkholderiales</taxon>
        <taxon>Sphaerotilaceae</taxon>
        <taxon>Sphaerotilus</taxon>
    </lineage>
</organism>
<proteinExistence type="predicted"/>
<dbReference type="PROSITE" id="PS00041">
    <property type="entry name" value="HTH_ARAC_FAMILY_1"/>
    <property type="match status" value="1"/>
</dbReference>
<dbReference type="PANTHER" id="PTHR46796:SF12">
    <property type="entry name" value="HTH-TYPE DNA-BINDING TRANSCRIPTIONAL ACTIVATOR EUTR"/>
    <property type="match status" value="1"/>
</dbReference>
<dbReference type="RefSeq" id="WP_110399737.1">
    <property type="nucleotide sequence ID" value="NZ_QJJS01000003.1"/>
</dbReference>
<dbReference type="PROSITE" id="PS01124">
    <property type="entry name" value="HTH_ARAC_FAMILY_2"/>
    <property type="match status" value="1"/>
</dbReference>
<evidence type="ECO:0000313" key="6">
    <source>
        <dbReference type="Proteomes" id="UP000247811"/>
    </source>
</evidence>
<protein>
    <submittedName>
        <fullName evidence="5">AraC family transcriptional regulator</fullName>
    </submittedName>
</protein>
<evidence type="ECO:0000256" key="3">
    <source>
        <dbReference type="ARBA" id="ARBA00023163"/>
    </source>
</evidence>
<dbReference type="InterPro" id="IPR050204">
    <property type="entry name" value="AraC_XylS_family_regulators"/>
</dbReference>
<name>A0A318H3P3_9BURK</name>
<dbReference type="Gene3D" id="1.10.10.60">
    <property type="entry name" value="Homeodomain-like"/>
    <property type="match status" value="1"/>
</dbReference>
<accession>A0A318H3P3</accession>
<dbReference type="EMBL" id="QJJS01000003">
    <property type="protein sequence ID" value="PXW98176.1"/>
    <property type="molecule type" value="Genomic_DNA"/>
</dbReference>
<evidence type="ECO:0000256" key="2">
    <source>
        <dbReference type="ARBA" id="ARBA00023125"/>
    </source>
</evidence>
<evidence type="ECO:0000256" key="1">
    <source>
        <dbReference type="ARBA" id="ARBA00023015"/>
    </source>
</evidence>
<evidence type="ECO:0000313" key="5">
    <source>
        <dbReference type="EMBL" id="PXW98176.1"/>
    </source>
</evidence>
<dbReference type="AlphaFoldDB" id="A0A318H3P3"/>
<keyword evidence="3" id="KW-0804">Transcription</keyword>
<dbReference type="InterPro" id="IPR018062">
    <property type="entry name" value="HTH_AraC-typ_CS"/>
</dbReference>
<dbReference type="InterPro" id="IPR009057">
    <property type="entry name" value="Homeodomain-like_sf"/>
</dbReference>
<keyword evidence="6" id="KW-1185">Reference proteome</keyword>
<keyword evidence="2" id="KW-0238">DNA-binding</keyword>
<reference evidence="5 6" key="1">
    <citation type="submission" date="2018-05" db="EMBL/GenBank/DDBJ databases">
        <title>Genomic Encyclopedia of Type Strains, Phase IV (KMG-IV): sequencing the most valuable type-strain genomes for metagenomic binning, comparative biology and taxonomic classification.</title>
        <authorList>
            <person name="Goeker M."/>
        </authorList>
    </citation>
    <scope>NUCLEOTIDE SEQUENCE [LARGE SCALE GENOMIC DNA]</scope>
    <source>
        <strain evidence="5 6">DSM 566</strain>
    </source>
</reference>
<dbReference type="SUPFAM" id="SSF46689">
    <property type="entry name" value="Homeodomain-like"/>
    <property type="match status" value="2"/>
</dbReference>
<dbReference type="SMART" id="SM00342">
    <property type="entry name" value="HTH_ARAC"/>
    <property type="match status" value="1"/>
</dbReference>
<sequence>MFARPDVPPSASRAVPDASSCGVNLAATRDVDEQAALLSGWNQSYAQLSAGPFEGRIEEAWLDGVHLFIESTSRRLMQRGELAPGRLALGLPLALGEGQAVFCGASDWQAGEPSTGAGRYCTFSGADGFEFFTPEGLVMAGLELDRDELAGLATASEQALIEQIGQRASLHHAPAAGVAGLKAFMQGAFEMLHAQPALLGNSAVRGMLRQAALSNALEALVSAAADSVDVSPQRQWKLVAQARERVQQDPETPMTVAMLCQALQVSRRTLQSAFQEVLGMPPAAFLRAVRLAGARRALRTAPTVTEAAAQWGFWHFSHFAQDFRRMFGELPSQAWRRMRQDRPPGH</sequence>
<dbReference type="Pfam" id="PF12833">
    <property type="entry name" value="HTH_18"/>
    <property type="match status" value="1"/>
</dbReference>
<dbReference type="GO" id="GO:0043565">
    <property type="term" value="F:sequence-specific DNA binding"/>
    <property type="evidence" value="ECO:0007669"/>
    <property type="project" value="InterPro"/>
</dbReference>
<dbReference type="OrthoDB" id="185346at2"/>